<protein>
    <submittedName>
        <fullName evidence="1">Uncharacterized protein</fullName>
    </submittedName>
</protein>
<accession>A0A0A9AMW6</accession>
<organism evidence="1">
    <name type="scientific">Arundo donax</name>
    <name type="common">Giant reed</name>
    <name type="synonym">Donax arundinaceus</name>
    <dbReference type="NCBI Taxonomy" id="35708"/>
    <lineage>
        <taxon>Eukaryota</taxon>
        <taxon>Viridiplantae</taxon>
        <taxon>Streptophyta</taxon>
        <taxon>Embryophyta</taxon>
        <taxon>Tracheophyta</taxon>
        <taxon>Spermatophyta</taxon>
        <taxon>Magnoliopsida</taxon>
        <taxon>Liliopsida</taxon>
        <taxon>Poales</taxon>
        <taxon>Poaceae</taxon>
        <taxon>PACMAD clade</taxon>
        <taxon>Arundinoideae</taxon>
        <taxon>Arundineae</taxon>
        <taxon>Arundo</taxon>
    </lineage>
</organism>
<proteinExistence type="predicted"/>
<dbReference type="EMBL" id="GBRH01244846">
    <property type="protein sequence ID" value="JAD53049.1"/>
    <property type="molecule type" value="Transcribed_RNA"/>
</dbReference>
<sequence length="43" mass="4927">MRYEIRTSDATSRSALIFLTQDQLVQCCTEHMHVPVSNDTEAK</sequence>
<evidence type="ECO:0000313" key="1">
    <source>
        <dbReference type="EMBL" id="JAD53049.1"/>
    </source>
</evidence>
<reference evidence="1" key="1">
    <citation type="submission" date="2014-09" db="EMBL/GenBank/DDBJ databases">
        <authorList>
            <person name="Magalhaes I.L.F."/>
            <person name="Oliveira U."/>
            <person name="Santos F.R."/>
            <person name="Vidigal T.H.D.A."/>
            <person name="Brescovit A.D."/>
            <person name="Santos A.J."/>
        </authorList>
    </citation>
    <scope>NUCLEOTIDE SEQUENCE</scope>
    <source>
        <tissue evidence="1">Shoot tissue taken approximately 20 cm above the soil surface</tissue>
    </source>
</reference>
<reference evidence="1" key="2">
    <citation type="journal article" date="2015" name="Data Brief">
        <title>Shoot transcriptome of the giant reed, Arundo donax.</title>
        <authorList>
            <person name="Barrero R.A."/>
            <person name="Guerrero F.D."/>
            <person name="Moolhuijzen P."/>
            <person name="Goolsby J.A."/>
            <person name="Tidwell J."/>
            <person name="Bellgard S.E."/>
            <person name="Bellgard M.I."/>
        </authorList>
    </citation>
    <scope>NUCLEOTIDE SEQUENCE</scope>
    <source>
        <tissue evidence="1">Shoot tissue taken approximately 20 cm above the soil surface</tissue>
    </source>
</reference>
<name>A0A0A9AMW6_ARUDO</name>
<dbReference type="AlphaFoldDB" id="A0A0A9AMW6"/>